<proteinExistence type="predicted"/>
<evidence type="ECO:0000313" key="1">
    <source>
        <dbReference type="EMBL" id="KAJ7534074.1"/>
    </source>
</evidence>
<dbReference type="Proteomes" id="UP001162992">
    <property type="component" value="Chromosome 13"/>
</dbReference>
<organism evidence="1 2">
    <name type="scientific">Diphasiastrum complanatum</name>
    <name type="common">Issler's clubmoss</name>
    <name type="synonym">Lycopodium complanatum</name>
    <dbReference type="NCBI Taxonomy" id="34168"/>
    <lineage>
        <taxon>Eukaryota</taxon>
        <taxon>Viridiplantae</taxon>
        <taxon>Streptophyta</taxon>
        <taxon>Embryophyta</taxon>
        <taxon>Tracheophyta</taxon>
        <taxon>Lycopodiopsida</taxon>
        <taxon>Lycopodiales</taxon>
        <taxon>Lycopodiaceae</taxon>
        <taxon>Lycopodioideae</taxon>
        <taxon>Diphasiastrum</taxon>
    </lineage>
</organism>
<name>A0ACC2BWC8_DIPCM</name>
<sequence>MRVQKEVRRNVRPQQLRDNQECPAEVALGTSDRAMPNVYVKALFAFRAPAPVGLRLEEGLSKALCDYREWAGRIQRNGAGWEVVVINDEGVVVVDASSDGTVEELMPFDPSPALLDLVPNTERADELMLIQLTRFSCQGLTVGVAWHHRLADGQGFMVFMNEWVRAVKGLPPSCIPVHDRSALISDIAKITLQDALQGDVVDISDPEESPLQPAVSAKKIHFSVDKLEKLRSNVDLNGGSAHEESFSTFKILTAHLWRCITKSRKIEINTHTGLLISVDARRKLRPPLPDSYFGNVTFSPFPCTTAQQLLDNPISFAASLIHAAIQGVDDLYIRSTLSFMECQLSTTESQMPQKLSPNLVVASWVRFPLYEMDFGWGSPCFAGNVAEGHEGVVVLLPSHTRDGSIDAVVELFKPELVSLESLCFEGLIPS</sequence>
<protein>
    <submittedName>
        <fullName evidence="1">Uncharacterized protein</fullName>
    </submittedName>
</protein>
<evidence type="ECO:0000313" key="2">
    <source>
        <dbReference type="Proteomes" id="UP001162992"/>
    </source>
</evidence>
<accession>A0ACC2BWC8</accession>
<gene>
    <name evidence="1" type="ORF">O6H91_13G078400</name>
</gene>
<comment type="caution">
    <text evidence="1">The sequence shown here is derived from an EMBL/GenBank/DDBJ whole genome shotgun (WGS) entry which is preliminary data.</text>
</comment>
<reference evidence="2" key="1">
    <citation type="journal article" date="2024" name="Proc. Natl. Acad. Sci. U.S.A.">
        <title>Extraordinary preservation of gene collinearity over three hundred million years revealed in homosporous lycophytes.</title>
        <authorList>
            <person name="Li C."/>
            <person name="Wickell D."/>
            <person name="Kuo L.Y."/>
            <person name="Chen X."/>
            <person name="Nie B."/>
            <person name="Liao X."/>
            <person name="Peng D."/>
            <person name="Ji J."/>
            <person name="Jenkins J."/>
            <person name="Williams M."/>
            <person name="Shu S."/>
            <person name="Plott C."/>
            <person name="Barry K."/>
            <person name="Rajasekar S."/>
            <person name="Grimwood J."/>
            <person name="Han X."/>
            <person name="Sun S."/>
            <person name="Hou Z."/>
            <person name="He W."/>
            <person name="Dai G."/>
            <person name="Sun C."/>
            <person name="Schmutz J."/>
            <person name="Leebens-Mack J.H."/>
            <person name="Li F.W."/>
            <person name="Wang L."/>
        </authorList>
    </citation>
    <scope>NUCLEOTIDE SEQUENCE [LARGE SCALE GENOMIC DNA]</scope>
    <source>
        <strain evidence="2">cv. PW_Plant_1</strain>
    </source>
</reference>
<dbReference type="EMBL" id="CM055104">
    <property type="protein sequence ID" value="KAJ7534074.1"/>
    <property type="molecule type" value="Genomic_DNA"/>
</dbReference>
<keyword evidence="2" id="KW-1185">Reference proteome</keyword>